<organism evidence="3 4">
    <name type="scientific">Companilactobacillus nantensis DSM 16982</name>
    <dbReference type="NCBI Taxonomy" id="1423774"/>
    <lineage>
        <taxon>Bacteria</taxon>
        <taxon>Bacillati</taxon>
        <taxon>Bacillota</taxon>
        <taxon>Bacilli</taxon>
        <taxon>Lactobacillales</taxon>
        <taxon>Lactobacillaceae</taxon>
        <taxon>Companilactobacillus</taxon>
    </lineage>
</organism>
<accession>A0A0R1WRM0</accession>
<comment type="caution">
    <text evidence="3">The sequence shown here is derived from an EMBL/GenBank/DDBJ whole genome shotgun (WGS) entry which is preliminary data.</text>
</comment>
<dbReference type="GO" id="GO:0030420">
    <property type="term" value="P:establishment of competence for transformation"/>
    <property type="evidence" value="ECO:0007669"/>
    <property type="project" value="UniProtKB-KW"/>
</dbReference>
<proteinExistence type="predicted"/>
<dbReference type="NCBIfam" id="TIGR02532">
    <property type="entry name" value="IV_pilin_GFxxxE"/>
    <property type="match status" value="1"/>
</dbReference>
<evidence type="ECO:0000313" key="3">
    <source>
        <dbReference type="EMBL" id="KRM17731.1"/>
    </source>
</evidence>
<evidence type="ECO:0000313" key="4">
    <source>
        <dbReference type="Proteomes" id="UP000051302"/>
    </source>
</evidence>
<evidence type="ECO:0000256" key="1">
    <source>
        <dbReference type="ARBA" id="ARBA00004241"/>
    </source>
</evidence>
<name>A0A0R1WRM0_9LACO</name>
<dbReference type="InterPro" id="IPR012902">
    <property type="entry name" value="N_methyl_site"/>
</dbReference>
<dbReference type="InterPro" id="IPR045584">
    <property type="entry name" value="Pilin-like"/>
</dbReference>
<sequence length="126" mass="13896">MKKIRKGFTLIEMVIVLFIISLLLLIMIPNLAAQRDNATKKSEQAFKTTLVTEAGLFLENNPDKDGANVESKSKVTIEQLAKNGYITKSQVERAKKVGINETDNIFDHTEDIKIGEGKGKSMNGAS</sequence>
<gene>
    <name evidence="3" type="ORF">FD31_GL002492</name>
</gene>
<keyword evidence="2" id="KW-0178">Competence</keyword>
<dbReference type="Gene3D" id="3.30.700.10">
    <property type="entry name" value="Glycoprotein, Type 4 Pilin"/>
    <property type="match status" value="1"/>
</dbReference>
<protein>
    <recommendedName>
        <fullName evidence="5">Competence protein ComGC</fullName>
    </recommendedName>
</protein>
<keyword evidence="4" id="KW-1185">Reference proteome</keyword>
<reference evidence="3 4" key="1">
    <citation type="journal article" date="2015" name="Genome Announc.">
        <title>Expanding the biotechnology potential of lactobacilli through comparative genomics of 213 strains and associated genera.</title>
        <authorList>
            <person name="Sun Z."/>
            <person name="Harris H.M."/>
            <person name="McCann A."/>
            <person name="Guo C."/>
            <person name="Argimon S."/>
            <person name="Zhang W."/>
            <person name="Yang X."/>
            <person name="Jeffery I.B."/>
            <person name="Cooney J.C."/>
            <person name="Kagawa T.F."/>
            <person name="Liu W."/>
            <person name="Song Y."/>
            <person name="Salvetti E."/>
            <person name="Wrobel A."/>
            <person name="Rasinkangas P."/>
            <person name="Parkhill J."/>
            <person name="Rea M.C."/>
            <person name="O'Sullivan O."/>
            <person name="Ritari J."/>
            <person name="Douillard F.P."/>
            <person name="Paul Ross R."/>
            <person name="Yang R."/>
            <person name="Briner A.E."/>
            <person name="Felis G.E."/>
            <person name="de Vos W.M."/>
            <person name="Barrangou R."/>
            <person name="Klaenhammer T.R."/>
            <person name="Caufield P.W."/>
            <person name="Cui Y."/>
            <person name="Zhang H."/>
            <person name="O'Toole P.W."/>
        </authorList>
    </citation>
    <scope>NUCLEOTIDE SEQUENCE [LARGE SCALE GENOMIC DNA]</scope>
    <source>
        <strain evidence="3 4">DSM 16982</strain>
    </source>
</reference>
<comment type="subcellular location">
    <subcellularLocation>
        <location evidence="1">Cell surface</location>
    </subcellularLocation>
</comment>
<dbReference type="PATRIC" id="fig|1423774.3.peg.2589"/>
<evidence type="ECO:0008006" key="5">
    <source>
        <dbReference type="Google" id="ProtNLM"/>
    </source>
</evidence>
<dbReference type="SUPFAM" id="SSF54523">
    <property type="entry name" value="Pili subunits"/>
    <property type="match status" value="1"/>
</dbReference>
<dbReference type="AlphaFoldDB" id="A0A0R1WRM0"/>
<dbReference type="EMBL" id="AZFV01000007">
    <property type="protein sequence ID" value="KRM17731.1"/>
    <property type="molecule type" value="Genomic_DNA"/>
</dbReference>
<dbReference type="Proteomes" id="UP000051302">
    <property type="component" value="Unassembled WGS sequence"/>
</dbReference>
<evidence type="ECO:0000256" key="2">
    <source>
        <dbReference type="ARBA" id="ARBA00023287"/>
    </source>
</evidence>
<dbReference type="GO" id="GO:0009986">
    <property type="term" value="C:cell surface"/>
    <property type="evidence" value="ECO:0007669"/>
    <property type="project" value="UniProtKB-SubCell"/>
</dbReference>
<dbReference type="RefSeq" id="WP_057891579.1">
    <property type="nucleotide sequence ID" value="NZ_AZFV01000007.1"/>
</dbReference>
<dbReference type="Pfam" id="PF07963">
    <property type="entry name" value="N_methyl"/>
    <property type="match status" value="1"/>
</dbReference>
<dbReference type="STRING" id="1423774.FD31_GL002492"/>
<dbReference type="PROSITE" id="PS00409">
    <property type="entry name" value="PROKAR_NTER_METHYL"/>
    <property type="match status" value="1"/>
</dbReference>